<organism evidence="2 3">
    <name type="scientific">Cyphomyrmex costatus</name>
    <dbReference type="NCBI Taxonomy" id="456900"/>
    <lineage>
        <taxon>Eukaryota</taxon>
        <taxon>Metazoa</taxon>
        <taxon>Ecdysozoa</taxon>
        <taxon>Arthropoda</taxon>
        <taxon>Hexapoda</taxon>
        <taxon>Insecta</taxon>
        <taxon>Pterygota</taxon>
        <taxon>Neoptera</taxon>
        <taxon>Endopterygota</taxon>
        <taxon>Hymenoptera</taxon>
        <taxon>Apocrita</taxon>
        <taxon>Aculeata</taxon>
        <taxon>Formicoidea</taxon>
        <taxon>Formicidae</taxon>
        <taxon>Myrmicinae</taxon>
        <taxon>Cyphomyrmex</taxon>
    </lineage>
</organism>
<name>A0A195C6C8_9HYME</name>
<feature type="non-terminal residue" evidence="2">
    <location>
        <position position="1"/>
    </location>
</feature>
<evidence type="ECO:0000256" key="1">
    <source>
        <dbReference type="SAM" id="MobiDB-lite"/>
    </source>
</evidence>
<protein>
    <submittedName>
        <fullName evidence="2">Uncharacterized protein</fullName>
    </submittedName>
</protein>
<keyword evidence="3" id="KW-1185">Reference proteome</keyword>
<evidence type="ECO:0000313" key="3">
    <source>
        <dbReference type="Proteomes" id="UP000078542"/>
    </source>
</evidence>
<feature type="region of interest" description="Disordered" evidence="1">
    <location>
        <begin position="1"/>
        <end position="36"/>
    </location>
</feature>
<proteinExistence type="predicted"/>
<reference evidence="2 3" key="1">
    <citation type="submission" date="2016-03" db="EMBL/GenBank/DDBJ databases">
        <title>Cyphomyrmex costatus WGS genome.</title>
        <authorList>
            <person name="Nygaard S."/>
            <person name="Hu H."/>
            <person name="Boomsma J."/>
            <person name="Zhang G."/>
        </authorList>
    </citation>
    <scope>NUCLEOTIDE SEQUENCE [LARGE SCALE GENOMIC DNA]</scope>
    <source>
        <strain evidence="2">MS0001</strain>
        <tissue evidence="2">Whole body</tissue>
    </source>
</reference>
<sequence length="123" mass="14140">GQIEGKLGQMGGGTVEQSKTRHETNNPKSPAGAHTRSRSSLFALFITCRREAPSCLETRHIRYKRDKPPGRKKRRKRKKWIFFDESRYSPCERPFVFLLLLSFPGMKCSRGDGAIMCHLLFIL</sequence>
<dbReference type="EMBL" id="KQ978219">
    <property type="protein sequence ID" value="KYM96419.1"/>
    <property type="molecule type" value="Genomic_DNA"/>
</dbReference>
<accession>A0A195C6C8</accession>
<dbReference type="Proteomes" id="UP000078542">
    <property type="component" value="Unassembled WGS sequence"/>
</dbReference>
<gene>
    <name evidence="2" type="ORF">ALC62_12925</name>
</gene>
<evidence type="ECO:0000313" key="2">
    <source>
        <dbReference type="EMBL" id="KYM96419.1"/>
    </source>
</evidence>
<dbReference type="AlphaFoldDB" id="A0A195C6C8"/>